<feature type="signal peptide" evidence="1">
    <location>
        <begin position="1"/>
        <end position="18"/>
    </location>
</feature>
<proteinExistence type="predicted"/>
<evidence type="ECO:0000313" key="4">
    <source>
        <dbReference type="Proteomes" id="UP000190166"/>
    </source>
</evidence>
<reference evidence="3 4" key="1">
    <citation type="submission" date="2017-02" db="EMBL/GenBank/DDBJ databases">
        <authorList>
            <person name="Peterson S.W."/>
        </authorList>
    </citation>
    <scope>NUCLEOTIDE SEQUENCE [LARGE SCALE GENOMIC DNA]</scope>
    <source>
        <strain evidence="3 4">DSM 18108</strain>
    </source>
</reference>
<feature type="chain" id="PRO_5012979101" description="DUF4369 domain-containing protein" evidence="1">
    <location>
        <begin position="19"/>
        <end position="237"/>
    </location>
</feature>
<evidence type="ECO:0000313" key="3">
    <source>
        <dbReference type="EMBL" id="SKC97788.1"/>
    </source>
</evidence>
<dbReference type="RefSeq" id="WP_079468302.1">
    <property type="nucleotide sequence ID" value="NZ_FUZZ01000001.1"/>
</dbReference>
<gene>
    <name evidence="3" type="ORF">SAMN05660461_1005</name>
</gene>
<keyword evidence="1" id="KW-0732">Signal</keyword>
<evidence type="ECO:0000259" key="2">
    <source>
        <dbReference type="Pfam" id="PF14289"/>
    </source>
</evidence>
<feature type="domain" description="DUF4369" evidence="2">
    <location>
        <begin position="24"/>
        <end position="115"/>
    </location>
</feature>
<sequence length="237" mass="26922">MKIIPLFILVLTAITTNAQELEFTGELKDLQPGTKVILTDLRPRSDLKGKRFHDTAVVSNDAFRFKTKLPGAGIYVLRVGLIGQNPEHRTLYLDAGIVRLTGKRGELKTAVVSGNDGYMKDYTRFTEIMESQEVFGRKKAIYDTAMALMASTGSYEGLFKDKAFLERETKVDQEARDKTLEIAWRWLEENPASDINAYVIYTYLARQDEDKRYKAAMEKLSPSARKSFPGKMLTDKF</sequence>
<dbReference type="EMBL" id="FUZZ01000001">
    <property type="protein sequence ID" value="SKC97788.1"/>
    <property type="molecule type" value="Genomic_DNA"/>
</dbReference>
<dbReference type="AlphaFoldDB" id="A0A1T5NCC6"/>
<organism evidence="3 4">
    <name type="scientific">Chitinophaga ginsengisegetis</name>
    <dbReference type="NCBI Taxonomy" id="393003"/>
    <lineage>
        <taxon>Bacteria</taxon>
        <taxon>Pseudomonadati</taxon>
        <taxon>Bacteroidota</taxon>
        <taxon>Chitinophagia</taxon>
        <taxon>Chitinophagales</taxon>
        <taxon>Chitinophagaceae</taxon>
        <taxon>Chitinophaga</taxon>
    </lineage>
</organism>
<keyword evidence="4" id="KW-1185">Reference proteome</keyword>
<dbReference type="STRING" id="393003.SAMN05660461_1005"/>
<dbReference type="Pfam" id="PF14289">
    <property type="entry name" value="DUF4369"/>
    <property type="match status" value="1"/>
</dbReference>
<dbReference type="Proteomes" id="UP000190166">
    <property type="component" value="Unassembled WGS sequence"/>
</dbReference>
<dbReference type="InterPro" id="IPR025380">
    <property type="entry name" value="DUF4369"/>
</dbReference>
<accession>A0A1T5NCC6</accession>
<name>A0A1T5NCC6_9BACT</name>
<evidence type="ECO:0000256" key="1">
    <source>
        <dbReference type="SAM" id="SignalP"/>
    </source>
</evidence>
<protein>
    <recommendedName>
        <fullName evidence="2">DUF4369 domain-containing protein</fullName>
    </recommendedName>
</protein>